<evidence type="ECO:0000256" key="6">
    <source>
        <dbReference type="RuleBase" id="RU363041"/>
    </source>
</evidence>
<proteinExistence type="inferred from homology"/>
<evidence type="ECO:0000256" key="5">
    <source>
        <dbReference type="ARBA" id="ARBA00023136"/>
    </source>
</evidence>
<keyword evidence="3 6" id="KW-0812">Transmembrane</keyword>
<dbReference type="PANTHER" id="PTHR43701:SF2">
    <property type="entry name" value="MEMBRANE TRANSPORTER PROTEIN YJNA-RELATED"/>
    <property type="match status" value="1"/>
</dbReference>
<feature type="transmembrane region" description="Helical" evidence="6">
    <location>
        <begin position="109"/>
        <end position="126"/>
    </location>
</feature>
<dbReference type="PANTHER" id="PTHR43701">
    <property type="entry name" value="MEMBRANE TRANSPORTER PROTEIN MJ0441-RELATED"/>
    <property type="match status" value="1"/>
</dbReference>
<protein>
    <recommendedName>
        <fullName evidence="6">Probable membrane transporter protein</fullName>
    </recommendedName>
</protein>
<keyword evidence="6" id="KW-1003">Cell membrane</keyword>
<organism evidence="7 8">
    <name type="scientific">Sporomusa termitida</name>
    <dbReference type="NCBI Taxonomy" id="2377"/>
    <lineage>
        <taxon>Bacteria</taxon>
        <taxon>Bacillati</taxon>
        <taxon>Bacillota</taxon>
        <taxon>Negativicutes</taxon>
        <taxon>Selenomonadales</taxon>
        <taxon>Sporomusaceae</taxon>
        <taxon>Sporomusa</taxon>
    </lineage>
</organism>
<gene>
    <name evidence="7" type="ORF">SPTER_19220</name>
</gene>
<dbReference type="InterPro" id="IPR051598">
    <property type="entry name" value="TSUP/Inactive_protease-like"/>
</dbReference>
<dbReference type="Proteomes" id="UP000320776">
    <property type="component" value="Chromosome"/>
</dbReference>
<comment type="subcellular location">
    <subcellularLocation>
        <location evidence="6">Cell membrane</location>
        <topology evidence="6">Multi-pass membrane protein</topology>
    </subcellularLocation>
    <subcellularLocation>
        <location evidence="1">Membrane</location>
        <topology evidence="1">Multi-pass membrane protein</topology>
    </subcellularLocation>
</comment>
<evidence type="ECO:0000313" key="8">
    <source>
        <dbReference type="Proteomes" id="UP000320776"/>
    </source>
</evidence>
<dbReference type="AlphaFoldDB" id="A0A517DTA2"/>
<feature type="transmembrane region" description="Helical" evidence="6">
    <location>
        <begin position="55"/>
        <end position="74"/>
    </location>
</feature>
<dbReference type="GO" id="GO:0005886">
    <property type="term" value="C:plasma membrane"/>
    <property type="evidence" value="ECO:0007669"/>
    <property type="project" value="UniProtKB-SubCell"/>
</dbReference>
<evidence type="ECO:0000256" key="3">
    <source>
        <dbReference type="ARBA" id="ARBA00022692"/>
    </source>
</evidence>
<evidence type="ECO:0000256" key="2">
    <source>
        <dbReference type="ARBA" id="ARBA00009142"/>
    </source>
</evidence>
<evidence type="ECO:0000256" key="1">
    <source>
        <dbReference type="ARBA" id="ARBA00004141"/>
    </source>
</evidence>
<feature type="transmembrane region" description="Helical" evidence="6">
    <location>
        <begin position="20"/>
        <end position="43"/>
    </location>
</feature>
<keyword evidence="5 6" id="KW-0472">Membrane</keyword>
<reference evidence="7 8" key="1">
    <citation type="submission" date="2019-02" db="EMBL/GenBank/DDBJ databases">
        <title>Closed genome of Sporomusa termitida DSM 4440.</title>
        <authorList>
            <person name="Poehlein A."/>
            <person name="Daniel R."/>
        </authorList>
    </citation>
    <scope>NUCLEOTIDE SEQUENCE [LARGE SCALE GENOMIC DNA]</scope>
    <source>
        <strain evidence="7 8">DSM 4440</strain>
    </source>
</reference>
<accession>A0A517DTA2</accession>
<dbReference type="KEGG" id="sted:SPTER_19220"/>
<name>A0A517DTA2_9FIRM</name>
<dbReference type="InterPro" id="IPR002781">
    <property type="entry name" value="TM_pro_TauE-like"/>
</dbReference>
<sequence>MRLIDGGEGMSERVKLSGVGFFVGILSGLLGVGGGIFIVPLLVTYFSISQHIAQATSMAIVVPTGLVSSLIYGVHGNIDMPLALNLIVGSICGASIGARVMKKIPAVRLKQLFGILLMLVGLRMVLA</sequence>
<dbReference type="Pfam" id="PF01925">
    <property type="entry name" value="TauE"/>
    <property type="match status" value="1"/>
</dbReference>
<comment type="similarity">
    <text evidence="2 6">Belongs to the 4-toluene sulfonate uptake permease (TSUP) (TC 2.A.102) family.</text>
</comment>
<keyword evidence="8" id="KW-1185">Reference proteome</keyword>
<keyword evidence="4 6" id="KW-1133">Transmembrane helix</keyword>
<evidence type="ECO:0000256" key="4">
    <source>
        <dbReference type="ARBA" id="ARBA00022989"/>
    </source>
</evidence>
<evidence type="ECO:0000313" key="7">
    <source>
        <dbReference type="EMBL" id="QDR80593.1"/>
    </source>
</evidence>
<dbReference type="EMBL" id="CP036259">
    <property type="protein sequence ID" value="QDR80593.1"/>
    <property type="molecule type" value="Genomic_DNA"/>
</dbReference>
<feature type="transmembrane region" description="Helical" evidence="6">
    <location>
        <begin position="80"/>
        <end position="97"/>
    </location>
</feature>